<protein>
    <recommendedName>
        <fullName evidence="12">DWNN domain-containing protein</fullName>
    </recommendedName>
</protein>
<feature type="domain" description="CCHC-type" evidence="8">
    <location>
        <begin position="181"/>
        <end position="195"/>
    </location>
</feature>
<keyword evidence="2" id="KW-0479">Metal-binding</keyword>
<accession>A0A084Q8L1</accession>
<feature type="compositionally biased region" description="Basic and acidic residues" evidence="7">
    <location>
        <begin position="375"/>
        <end position="393"/>
    </location>
</feature>
<proteinExistence type="predicted"/>
<dbReference type="Gene3D" id="3.30.40.10">
    <property type="entry name" value="Zinc/RING finger domain, C3HC4 (zinc finger)"/>
    <property type="match status" value="1"/>
</dbReference>
<keyword evidence="3 6" id="KW-0863">Zinc-finger</keyword>
<evidence type="ECO:0008006" key="12">
    <source>
        <dbReference type="Google" id="ProtNLM"/>
    </source>
</evidence>
<evidence type="ECO:0000259" key="9">
    <source>
        <dbReference type="PROSITE" id="PS51282"/>
    </source>
</evidence>
<keyword evidence="4" id="KW-0862">Zinc</keyword>
<dbReference type="HOGENOM" id="CLU_019105_1_0_1"/>
<feature type="region of interest" description="Disordered" evidence="7">
    <location>
        <begin position="596"/>
        <end position="633"/>
    </location>
</feature>
<keyword evidence="11" id="KW-1185">Reference proteome</keyword>
<dbReference type="GO" id="GO:0006397">
    <property type="term" value="P:mRNA processing"/>
    <property type="evidence" value="ECO:0007669"/>
    <property type="project" value="InterPro"/>
</dbReference>
<feature type="compositionally biased region" description="Basic and acidic residues" evidence="7">
    <location>
        <begin position="434"/>
        <end position="445"/>
    </location>
</feature>
<dbReference type="InterPro" id="IPR001878">
    <property type="entry name" value="Znf_CCHC"/>
</dbReference>
<dbReference type="PROSITE" id="PS50158">
    <property type="entry name" value="ZF_CCHC"/>
    <property type="match status" value="1"/>
</dbReference>
<dbReference type="OrthoDB" id="106784at2759"/>
<dbReference type="GO" id="GO:0006511">
    <property type="term" value="P:ubiquitin-dependent protein catabolic process"/>
    <property type="evidence" value="ECO:0007669"/>
    <property type="project" value="TreeGrafter"/>
</dbReference>
<dbReference type="PANTHER" id="PTHR15439">
    <property type="entry name" value="RETINOBLASTOMA-BINDING PROTEIN 6"/>
    <property type="match status" value="1"/>
</dbReference>
<dbReference type="PROSITE" id="PS51282">
    <property type="entry name" value="DWNN"/>
    <property type="match status" value="1"/>
</dbReference>
<dbReference type="InterPro" id="IPR013083">
    <property type="entry name" value="Znf_RING/FYVE/PHD"/>
</dbReference>
<dbReference type="InterPro" id="IPR036875">
    <property type="entry name" value="Znf_CCHC_sf"/>
</dbReference>
<dbReference type="InParanoid" id="A0A084Q8L1"/>
<dbReference type="PANTHER" id="PTHR15439:SF0">
    <property type="entry name" value="CELL DIVISION CYCLE AND APOPTOSIS REGULATOR PROTEIN 1-RELATED"/>
    <property type="match status" value="1"/>
</dbReference>
<dbReference type="GO" id="GO:0003676">
    <property type="term" value="F:nucleic acid binding"/>
    <property type="evidence" value="ECO:0007669"/>
    <property type="project" value="InterPro"/>
</dbReference>
<evidence type="ECO:0000256" key="5">
    <source>
        <dbReference type="ARBA" id="ARBA00023242"/>
    </source>
</evidence>
<dbReference type="GO" id="GO:0005634">
    <property type="term" value="C:nucleus"/>
    <property type="evidence" value="ECO:0007669"/>
    <property type="project" value="UniProtKB-SubCell"/>
</dbReference>
<feature type="region of interest" description="Disordered" evidence="7">
    <location>
        <begin position="354"/>
        <end position="481"/>
    </location>
</feature>
<dbReference type="CDD" id="cd16620">
    <property type="entry name" value="vRING-HC-C4C4_RBBP6"/>
    <property type="match status" value="1"/>
</dbReference>
<dbReference type="Gene3D" id="3.10.20.90">
    <property type="entry name" value="Phosphatidylinositol 3-kinase Catalytic Subunit, Chain A, domain 1"/>
    <property type="match status" value="1"/>
</dbReference>
<feature type="compositionally biased region" description="Basic residues" evidence="7">
    <location>
        <begin position="613"/>
        <end position="625"/>
    </location>
</feature>
<dbReference type="STRING" id="1283841.A0A084Q8L1"/>
<evidence type="ECO:0000256" key="4">
    <source>
        <dbReference type="ARBA" id="ARBA00022833"/>
    </source>
</evidence>
<dbReference type="SUPFAM" id="SSF57850">
    <property type="entry name" value="RING/U-box"/>
    <property type="match status" value="1"/>
</dbReference>
<name>A0A084Q8L1_STAC4</name>
<organism evidence="10 11">
    <name type="scientific">Stachybotrys chlorohalonatus (strain IBT 40285)</name>
    <dbReference type="NCBI Taxonomy" id="1283841"/>
    <lineage>
        <taxon>Eukaryota</taxon>
        <taxon>Fungi</taxon>
        <taxon>Dikarya</taxon>
        <taxon>Ascomycota</taxon>
        <taxon>Pezizomycotina</taxon>
        <taxon>Sordariomycetes</taxon>
        <taxon>Hypocreomycetidae</taxon>
        <taxon>Hypocreales</taxon>
        <taxon>Stachybotryaceae</taxon>
        <taxon>Stachybotrys</taxon>
    </lineage>
</organism>
<dbReference type="InterPro" id="IPR033489">
    <property type="entry name" value="RBBP6"/>
</dbReference>
<dbReference type="InterPro" id="IPR025829">
    <property type="entry name" value="Zn_knuckle_CX2CX3GHX4C"/>
</dbReference>
<evidence type="ECO:0000259" key="8">
    <source>
        <dbReference type="PROSITE" id="PS50158"/>
    </source>
</evidence>
<evidence type="ECO:0000256" key="6">
    <source>
        <dbReference type="PROSITE-ProRule" id="PRU00047"/>
    </source>
</evidence>
<dbReference type="OMA" id="NVPDHEP"/>
<dbReference type="InterPro" id="IPR014891">
    <property type="entry name" value="DWNN_domain"/>
</dbReference>
<keyword evidence="5" id="KW-0539">Nucleus</keyword>
<feature type="domain" description="DWNN" evidence="9">
    <location>
        <begin position="5"/>
        <end position="78"/>
    </location>
</feature>
<dbReference type="SUPFAM" id="SSF57756">
    <property type="entry name" value="Retrovirus zinc finger-like domains"/>
    <property type="match status" value="1"/>
</dbReference>
<evidence type="ECO:0000313" key="10">
    <source>
        <dbReference type="EMBL" id="KFA60296.1"/>
    </source>
</evidence>
<evidence type="ECO:0000313" key="11">
    <source>
        <dbReference type="Proteomes" id="UP000028524"/>
    </source>
</evidence>
<reference evidence="10 11" key="1">
    <citation type="journal article" date="2014" name="BMC Genomics">
        <title>Comparative genome sequencing reveals chemotype-specific gene clusters in the toxigenic black mold Stachybotrys.</title>
        <authorList>
            <person name="Semeiks J."/>
            <person name="Borek D."/>
            <person name="Otwinowski Z."/>
            <person name="Grishin N.V."/>
        </authorList>
    </citation>
    <scope>NUCLEOTIDE SEQUENCE [LARGE SCALE GENOMIC DNA]</scope>
    <source>
        <strain evidence="10 11">IBT 40285</strain>
    </source>
</reference>
<gene>
    <name evidence="10" type="ORF">S40285_07697</name>
</gene>
<dbReference type="GO" id="GO:0016567">
    <property type="term" value="P:protein ubiquitination"/>
    <property type="evidence" value="ECO:0007669"/>
    <property type="project" value="InterPro"/>
</dbReference>
<dbReference type="GO" id="GO:0061630">
    <property type="term" value="F:ubiquitin protein ligase activity"/>
    <property type="evidence" value="ECO:0007669"/>
    <property type="project" value="InterPro"/>
</dbReference>
<dbReference type="Proteomes" id="UP000028524">
    <property type="component" value="Unassembled WGS sequence"/>
</dbReference>
<dbReference type="EMBL" id="KL660937">
    <property type="protein sequence ID" value="KFA60296.1"/>
    <property type="molecule type" value="Genomic_DNA"/>
</dbReference>
<dbReference type="Pfam" id="PF08783">
    <property type="entry name" value="DWNN"/>
    <property type="match status" value="1"/>
</dbReference>
<dbReference type="Pfam" id="PF13696">
    <property type="entry name" value="zf-CCHC_2"/>
    <property type="match status" value="1"/>
</dbReference>
<feature type="compositionally biased region" description="Polar residues" evidence="7">
    <location>
        <begin position="411"/>
        <end position="427"/>
    </location>
</feature>
<evidence type="ECO:0000256" key="3">
    <source>
        <dbReference type="ARBA" id="ARBA00022771"/>
    </source>
</evidence>
<dbReference type="SMART" id="SM00343">
    <property type="entry name" value="ZnF_C2HC"/>
    <property type="match status" value="1"/>
</dbReference>
<evidence type="ECO:0000256" key="7">
    <source>
        <dbReference type="SAM" id="MobiDB-lite"/>
    </source>
</evidence>
<feature type="compositionally biased region" description="Low complexity" evidence="7">
    <location>
        <begin position="360"/>
        <end position="371"/>
    </location>
</feature>
<dbReference type="GO" id="GO:0008270">
    <property type="term" value="F:zinc ion binding"/>
    <property type="evidence" value="ECO:0007669"/>
    <property type="project" value="UniProtKB-KW"/>
</dbReference>
<dbReference type="SMART" id="SM01180">
    <property type="entry name" value="DWNN"/>
    <property type="match status" value="1"/>
</dbReference>
<comment type="subcellular location">
    <subcellularLocation>
        <location evidence="1">Nucleus</location>
    </subcellularLocation>
</comment>
<dbReference type="AlphaFoldDB" id="A0A084Q8L1"/>
<evidence type="ECO:0000256" key="1">
    <source>
        <dbReference type="ARBA" id="ARBA00004123"/>
    </source>
</evidence>
<dbReference type="Gene3D" id="4.10.60.10">
    <property type="entry name" value="Zinc finger, CCHC-type"/>
    <property type="match status" value="1"/>
</dbReference>
<sequence length="633" mass="68791">MASSVFFKFKSQKEPTRVEFDGTGISVFELKREIILRSGLGDGSDFDLFIYTNDNSEEYDDDTTILPRSTVVIARRQPALKPGAGRAARYVSGKMPVSAKNAGRREQASKAAAAKANSTAISQMHSAMTEEEKMAAMFAAQSEQWSAQQEEMSHQTPVFKAGGIKRPANVPDHEPPNGYICFRCGDKGHWIQMCPTNDNPEYDNRPRVKRTTGIPRAFLQKVDKATILAQSDGDETKRPSGIMVNAEGEFVRAAPDKASWEQFQARANTSAVAKEATVESKEVKERGLECSLDNKMFIDPMKTPCCQKTFCNDCITNALIESDFVCPACKTEGVLIDDLQQDDDMSKRIQEYLKEKDTAKATPPASPTAASRGKGNADKTEATGADATDKAEDAANQETKNSMVPTDKTKSNTPPSTANRSPSTEAKSPTADAKSAEVKASDAPKADGISTKKRPADELLENPKIPKGPKAMQNQQQQNGMPNMMNGMPDMGMNGMMFNGMGMMPNMMGMPNMGMNMNMGMPGMMGMPMMGMPNFPMNGGFGGMSGWDMNSIGGMSGMNGMNGMNGNGMNNNMGHGMNGAGMQGMGGGMPGFYNGGNFSQTTNEEDAYFRKPVNPHRHQNKQRRARPSDYREL</sequence>
<dbReference type="FunCoup" id="A0A084Q8L1">
    <property type="interactions" value="114"/>
</dbReference>
<evidence type="ECO:0000256" key="2">
    <source>
        <dbReference type="ARBA" id="ARBA00022723"/>
    </source>
</evidence>